<accession>A0A9P8LGW1</accession>
<name>A0A9P8LGW1_9PEZI</name>
<evidence type="ECO:0000313" key="3">
    <source>
        <dbReference type="Proteomes" id="UP000750711"/>
    </source>
</evidence>
<organism evidence="2 3">
    <name type="scientific">Trichoglossum hirsutum</name>
    <dbReference type="NCBI Taxonomy" id="265104"/>
    <lineage>
        <taxon>Eukaryota</taxon>
        <taxon>Fungi</taxon>
        <taxon>Dikarya</taxon>
        <taxon>Ascomycota</taxon>
        <taxon>Pezizomycotina</taxon>
        <taxon>Geoglossomycetes</taxon>
        <taxon>Geoglossales</taxon>
        <taxon>Geoglossaceae</taxon>
        <taxon>Trichoglossum</taxon>
    </lineage>
</organism>
<feature type="region of interest" description="Disordered" evidence="1">
    <location>
        <begin position="1"/>
        <end position="76"/>
    </location>
</feature>
<feature type="region of interest" description="Disordered" evidence="1">
    <location>
        <begin position="258"/>
        <end position="285"/>
    </location>
</feature>
<protein>
    <submittedName>
        <fullName evidence="2">Uncharacterized protein</fullName>
    </submittedName>
</protein>
<keyword evidence="3" id="KW-1185">Reference proteome</keyword>
<sequence length="503" mass="56458">MKEPSRKSLRLQNKPPAPYAARSRPVQSATQQACTKQRRLQVTRETKTKHPAELQGRCPPSRFKPSEENLRKDPETEVNANQWEGAHPSEKPGEHLQLSEEDIRSLYREVMDTVKDARPLKRRSLSCSITQSYMEVDTTQTLLSSGVSNKTYRVKVFPAFKIELHAEPPAHIKAAVDRIVKAKAPDSRLAELRSIAARFRQKCITHVKSLSLEDDFISPLNYAIEALGFAAVITQAKTEWRTELKPTEFMPAVQRLETGQQQEADHASVRPPKRQRLQSEKKGPYLKTPRPDVLIGIDLRSLILDLSQNLGDDEAAEFAQWLETFAMRRGPDMPFEPALIFKASDQASLLTFPFAVVEGKAYSTGRQIFEAENQAAVSGACGLKIQLDLDSLVNNGTTRSGTPPTTSDTQPTSPKTDPPLFFSVTTQGPIHELWCHWTVVNSMGVRKFRSKFLGSYNGLSLKRAEKFIVKLNNVTNWGVGTFMKSVVERLGKIAMNTEKDWSC</sequence>
<feature type="compositionally biased region" description="Basic and acidic residues" evidence="1">
    <location>
        <begin position="64"/>
        <end position="75"/>
    </location>
</feature>
<gene>
    <name evidence="2" type="ORF">GP486_001453</name>
</gene>
<feature type="region of interest" description="Disordered" evidence="1">
    <location>
        <begin position="394"/>
        <end position="418"/>
    </location>
</feature>
<feature type="compositionally biased region" description="Polar residues" evidence="1">
    <location>
        <begin position="25"/>
        <end position="35"/>
    </location>
</feature>
<dbReference type="AlphaFoldDB" id="A0A9P8LGW1"/>
<evidence type="ECO:0000256" key="1">
    <source>
        <dbReference type="SAM" id="MobiDB-lite"/>
    </source>
</evidence>
<feature type="compositionally biased region" description="Basic and acidic residues" evidence="1">
    <location>
        <begin position="42"/>
        <end position="52"/>
    </location>
</feature>
<reference evidence="2" key="1">
    <citation type="submission" date="2021-03" db="EMBL/GenBank/DDBJ databases">
        <title>Comparative genomics and phylogenomic investigation of the class Geoglossomycetes provide insights into ecological specialization and systematics.</title>
        <authorList>
            <person name="Melie T."/>
            <person name="Pirro S."/>
            <person name="Miller A.N."/>
            <person name="Quandt A."/>
        </authorList>
    </citation>
    <scope>NUCLEOTIDE SEQUENCE</scope>
    <source>
        <strain evidence="2">CAQ_001_2017</strain>
    </source>
</reference>
<dbReference type="Proteomes" id="UP000750711">
    <property type="component" value="Unassembled WGS sequence"/>
</dbReference>
<comment type="caution">
    <text evidence="2">The sequence shown here is derived from an EMBL/GenBank/DDBJ whole genome shotgun (WGS) entry which is preliminary data.</text>
</comment>
<proteinExistence type="predicted"/>
<dbReference type="EMBL" id="JAGHQM010000130">
    <property type="protein sequence ID" value="KAH0565160.1"/>
    <property type="molecule type" value="Genomic_DNA"/>
</dbReference>
<feature type="compositionally biased region" description="Low complexity" evidence="1">
    <location>
        <begin position="396"/>
        <end position="418"/>
    </location>
</feature>
<evidence type="ECO:0000313" key="2">
    <source>
        <dbReference type="EMBL" id="KAH0565160.1"/>
    </source>
</evidence>